<accession>A0A0R2JJM5</accession>
<dbReference type="OrthoDB" id="9788453at2"/>
<gene>
    <name evidence="1" type="ORF">IV67_GL001524</name>
</gene>
<sequence length="211" mass="23036">MQRNIRLDPTPELNEALAKFQDELTQPTKNHKGHFGNYADLSDITKSIKKIAPKHGLSYQQEIITDIDANGKRMSQVITYIRHTSGEVIALEGLPVDIGTTPQQMLANNTYARRGSLATAFGVVADEDDDGEQITAVKQEQLKQDEVRKAIIARLKEKLKKVPKAKIDQVFATAGLDTHANTDNGLNKLSANTASLLAGAAIYSINDAGLE</sequence>
<protein>
    <submittedName>
        <fullName evidence="1">Uncharacterized protein</fullName>
    </submittedName>
</protein>
<evidence type="ECO:0000313" key="2">
    <source>
        <dbReference type="Proteomes" id="UP000051673"/>
    </source>
</evidence>
<dbReference type="EMBL" id="JQCD01000018">
    <property type="protein sequence ID" value="KRN77470.1"/>
    <property type="molecule type" value="Genomic_DNA"/>
</dbReference>
<comment type="caution">
    <text evidence="1">The sequence shown here is derived from an EMBL/GenBank/DDBJ whole genome shotgun (WGS) entry which is preliminary data.</text>
</comment>
<reference evidence="1 2" key="1">
    <citation type="journal article" date="2015" name="Genome Announc.">
        <title>Expanding the biotechnology potential of lactobacilli through comparative genomics of 213 strains and associated genera.</title>
        <authorList>
            <person name="Sun Z."/>
            <person name="Harris H.M."/>
            <person name="McCann A."/>
            <person name="Guo C."/>
            <person name="Argimon S."/>
            <person name="Zhang W."/>
            <person name="Yang X."/>
            <person name="Jeffery I.B."/>
            <person name="Cooney J.C."/>
            <person name="Kagawa T.F."/>
            <person name="Liu W."/>
            <person name="Song Y."/>
            <person name="Salvetti E."/>
            <person name="Wrobel A."/>
            <person name="Rasinkangas P."/>
            <person name="Parkhill J."/>
            <person name="Rea M.C."/>
            <person name="O'Sullivan O."/>
            <person name="Ritari J."/>
            <person name="Douillard F.P."/>
            <person name="Paul Ross R."/>
            <person name="Yang R."/>
            <person name="Briner A.E."/>
            <person name="Felis G.E."/>
            <person name="de Vos W.M."/>
            <person name="Barrangou R."/>
            <person name="Klaenhammer T.R."/>
            <person name="Caufield P.W."/>
            <person name="Cui Y."/>
            <person name="Zhang H."/>
            <person name="O'Toole P.W."/>
        </authorList>
    </citation>
    <scope>NUCLEOTIDE SEQUENCE [LARGE SCALE GENOMIC DNA]</scope>
    <source>
        <strain evidence="1 2">DSM 20014</strain>
    </source>
</reference>
<dbReference type="PATRIC" id="fig|1620.3.peg.1556"/>
<proteinExistence type="predicted"/>
<dbReference type="RefSeq" id="WP_057786547.1">
    <property type="nucleotide sequence ID" value="NZ_JQCD01000018.1"/>
</dbReference>
<organism evidence="1 2">
    <name type="scientific">Weissella minor</name>
    <dbReference type="NCBI Taxonomy" id="1620"/>
    <lineage>
        <taxon>Bacteria</taxon>
        <taxon>Bacillati</taxon>
        <taxon>Bacillota</taxon>
        <taxon>Bacilli</taxon>
        <taxon>Lactobacillales</taxon>
        <taxon>Lactobacillaceae</taxon>
        <taxon>Weissella</taxon>
    </lineage>
</organism>
<dbReference type="InterPro" id="IPR007499">
    <property type="entry name" value="ERF_bacteria_virus"/>
</dbReference>
<dbReference type="Pfam" id="PF04404">
    <property type="entry name" value="ERF"/>
    <property type="match status" value="1"/>
</dbReference>
<dbReference type="AlphaFoldDB" id="A0A0R2JJM5"/>
<dbReference type="STRING" id="1620.IV67_GL001524"/>
<dbReference type="Proteomes" id="UP000051673">
    <property type="component" value="Unassembled WGS sequence"/>
</dbReference>
<name>A0A0R2JJM5_9LACO</name>
<evidence type="ECO:0000313" key="1">
    <source>
        <dbReference type="EMBL" id="KRN77470.1"/>
    </source>
</evidence>
<keyword evidence="2" id="KW-1185">Reference proteome</keyword>